<dbReference type="PATRIC" id="fig|84022.5.peg.1252"/>
<dbReference type="RefSeq" id="WP_044825765.1">
    <property type="nucleotide sequence ID" value="NZ_CP009687.1"/>
</dbReference>
<evidence type="ECO:0000256" key="3">
    <source>
        <dbReference type="ARBA" id="ARBA00023163"/>
    </source>
</evidence>
<evidence type="ECO:0000313" key="4">
    <source>
        <dbReference type="EMBL" id="AKL94274.1"/>
    </source>
</evidence>
<evidence type="ECO:0000256" key="1">
    <source>
        <dbReference type="ARBA" id="ARBA00023015"/>
    </source>
</evidence>
<dbReference type="PANTHER" id="PTHR24567:SF74">
    <property type="entry name" value="HTH-TYPE TRANSCRIPTIONAL REGULATOR ARCR"/>
    <property type="match status" value="1"/>
</dbReference>
<dbReference type="InterPro" id="IPR014710">
    <property type="entry name" value="RmlC-like_jellyroll"/>
</dbReference>
<dbReference type="GO" id="GO:0003677">
    <property type="term" value="F:DNA binding"/>
    <property type="evidence" value="ECO:0007669"/>
    <property type="project" value="UniProtKB-KW"/>
</dbReference>
<reference evidence="4 5" key="1">
    <citation type="submission" date="2014-10" db="EMBL/GenBank/DDBJ databases">
        <title>Genome sequence of Clostridium aceticum DSM 1496.</title>
        <authorList>
            <person name="Poehlein A."/>
            <person name="Schiel-Bengelsdorf B."/>
            <person name="Gottschalk G."/>
            <person name="Duerre P."/>
            <person name="Daniel R."/>
        </authorList>
    </citation>
    <scope>NUCLEOTIDE SEQUENCE [LARGE SCALE GENOMIC DNA]</scope>
    <source>
        <strain evidence="4 5">DSM 1496</strain>
    </source>
</reference>
<dbReference type="Pfam" id="PF00027">
    <property type="entry name" value="cNMP_binding"/>
    <property type="match status" value="1"/>
</dbReference>
<dbReference type="OrthoDB" id="1706474at2"/>
<dbReference type="SUPFAM" id="SSF46785">
    <property type="entry name" value="Winged helix' DNA-binding domain"/>
    <property type="match status" value="1"/>
</dbReference>
<keyword evidence="1" id="KW-0805">Transcription regulation</keyword>
<keyword evidence="3" id="KW-0804">Transcription</keyword>
<dbReference type="PRINTS" id="PR00034">
    <property type="entry name" value="HTHCRP"/>
</dbReference>
<dbReference type="InterPro" id="IPR036390">
    <property type="entry name" value="WH_DNA-bd_sf"/>
</dbReference>
<dbReference type="EMBL" id="CP009687">
    <property type="protein sequence ID" value="AKL94274.1"/>
    <property type="molecule type" value="Genomic_DNA"/>
</dbReference>
<organism evidence="4 5">
    <name type="scientific">Clostridium aceticum</name>
    <dbReference type="NCBI Taxonomy" id="84022"/>
    <lineage>
        <taxon>Bacteria</taxon>
        <taxon>Bacillati</taxon>
        <taxon>Bacillota</taxon>
        <taxon>Clostridia</taxon>
        <taxon>Eubacteriales</taxon>
        <taxon>Clostridiaceae</taxon>
        <taxon>Clostridium</taxon>
    </lineage>
</organism>
<dbReference type="STRING" id="84022.CACET_c07640"/>
<dbReference type="SMART" id="SM00419">
    <property type="entry name" value="HTH_CRP"/>
    <property type="match status" value="1"/>
</dbReference>
<name>A0A0D8I752_9CLOT</name>
<dbReference type="PANTHER" id="PTHR24567">
    <property type="entry name" value="CRP FAMILY TRANSCRIPTIONAL REGULATORY PROTEIN"/>
    <property type="match status" value="1"/>
</dbReference>
<keyword evidence="5" id="KW-1185">Reference proteome</keyword>
<dbReference type="InterPro" id="IPR012318">
    <property type="entry name" value="HTH_CRP"/>
</dbReference>
<dbReference type="InterPro" id="IPR018490">
    <property type="entry name" value="cNMP-bd_dom_sf"/>
</dbReference>
<dbReference type="KEGG" id="cace:CACET_c07640"/>
<dbReference type="InterPro" id="IPR050397">
    <property type="entry name" value="Env_Response_Regulators"/>
</dbReference>
<dbReference type="GO" id="GO:0005829">
    <property type="term" value="C:cytosol"/>
    <property type="evidence" value="ECO:0007669"/>
    <property type="project" value="TreeGrafter"/>
</dbReference>
<dbReference type="InterPro" id="IPR036388">
    <property type="entry name" value="WH-like_DNA-bd_sf"/>
</dbReference>
<gene>
    <name evidence="4" type="ORF">CACET_c07640</name>
</gene>
<dbReference type="PROSITE" id="PS50042">
    <property type="entry name" value="CNMP_BINDING_3"/>
    <property type="match status" value="1"/>
</dbReference>
<dbReference type="SMART" id="SM00100">
    <property type="entry name" value="cNMP"/>
    <property type="match status" value="1"/>
</dbReference>
<dbReference type="SUPFAM" id="SSF51206">
    <property type="entry name" value="cAMP-binding domain-like"/>
    <property type="match status" value="1"/>
</dbReference>
<evidence type="ECO:0000256" key="2">
    <source>
        <dbReference type="ARBA" id="ARBA00023125"/>
    </source>
</evidence>
<sequence length="229" mass="26694">MEDSVKDFVKTLELFKDLDKECIEFLSSSSFKTKLKKGEILFYEKDIVNNIYIVLKGKLTIFRLSEIGQKRVIYILDKGQILNEVILDNLPASANCEAFEDSWVLGIHKESFLKVMAMDFRFTERVVHSMNKKIRRLYRQLKNTISIKVDKKLAAKLWKLSKDYGIEVEEGILIDLDISVTYLADMLGSTRETVSRCLNTLKREGFIKYKNKKIVVKDRKQLSIYFKGL</sequence>
<dbReference type="AlphaFoldDB" id="A0A0D8I752"/>
<dbReference type="GO" id="GO:0003700">
    <property type="term" value="F:DNA-binding transcription factor activity"/>
    <property type="evidence" value="ECO:0007669"/>
    <property type="project" value="TreeGrafter"/>
</dbReference>
<keyword evidence="2" id="KW-0238">DNA-binding</keyword>
<dbReference type="InterPro" id="IPR000595">
    <property type="entry name" value="cNMP-bd_dom"/>
</dbReference>
<accession>A0A0D8I752</accession>
<dbReference type="Proteomes" id="UP000035704">
    <property type="component" value="Chromosome"/>
</dbReference>
<dbReference type="PROSITE" id="PS51063">
    <property type="entry name" value="HTH_CRP_2"/>
    <property type="match status" value="1"/>
</dbReference>
<dbReference type="Gene3D" id="1.10.10.10">
    <property type="entry name" value="Winged helix-like DNA-binding domain superfamily/Winged helix DNA-binding domain"/>
    <property type="match status" value="1"/>
</dbReference>
<dbReference type="CDD" id="cd00038">
    <property type="entry name" value="CAP_ED"/>
    <property type="match status" value="1"/>
</dbReference>
<evidence type="ECO:0000313" key="5">
    <source>
        <dbReference type="Proteomes" id="UP000035704"/>
    </source>
</evidence>
<dbReference type="Pfam" id="PF13545">
    <property type="entry name" value="HTH_Crp_2"/>
    <property type="match status" value="1"/>
</dbReference>
<dbReference type="Gene3D" id="2.60.120.10">
    <property type="entry name" value="Jelly Rolls"/>
    <property type="match status" value="1"/>
</dbReference>
<protein>
    <submittedName>
        <fullName evidence="4">Transcriptional regulator Crp/Fnr family</fullName>
    </submittedName>
</protein>
<proteinExistence type="predicted"/>